<feature type="signal peptide" evidence="1">
    <location>
        <begin position="1"/>
        <end position="20"/>
    </location>
</feature>
<dbReference type="AlphaFoldDB" id="A0A6A6HJB0"/>
<reference evidence="2" key="1">
    <citation type="journal article" date="2020" name="Stud. Mycol.">
        <title>101 Dothideomycetes genomes: a test case for predicting lifestyles and emergence of pathogens.</title>
        <authorList>
            <person name="Haridas S."/>
            <person name="Albert R."/>
            <person name="Binder M."/>
            <person name="Bloem J."/>
            <person name="Labutti K."/>
            <person name="Salamov A."/>
            <person name="Andreopoulos B."/>
            <person name="Baker S."/>
            <person name="Barry K."/>
            <person name="Bills G."/>
            <person name="Bluhm B."/>
            <person name="Cannon C."/>
            <person name="Castanera R."/>
            <person name="Culley D."/>
            <person name="Daum C."/>
            <person name="Ezra D."/>
            <person name="Gonzalez J."/>
            <person name="Henrissat B."/>
            <person name="Kuo A."/>
            <person name="Liang C."/>
            <person name="Lipzen A."/>
            <person name="Lutzoni F."/>
            <person name="Magnuson J."/>
            <person name="Mondo S."/>
            <person name="Nolan M."/>
            <person name="Ohm R."/>
            <person name="Pangilinan J."/>
            <person name="Park H.-J."/>
            <person name="Ramirez L."/>
            <person name="Alfaro M."/>
            <person name="Sun H."/>
            <person name="Tritt A."/>
            <person name="Yoshinaga Y."/>
            <person name="Zwiers L.-H."/>
            <person name="Turgeon B."/>
            <person name="Goodwin S."/>
            <person name="Spatafora J."/>
            <person name="Crous P."/>
            <person name="Grigoriev I."/>
        </authorList>
    </citation>
    <scope>NUCLEOTIDE SEQUENCE</scope>
    <source>
        <strain evidence="2">Tuck. ex Michener</strain>
    </source>
</reference>
<name>A0A6A6HJB0_VIRVR</name>
<keyword evidence="1" id="KW-0732">Signal</keyword>
<gene>
    <name evidence="2" type="ORF">EV356DRAFT_461827</name>
</gene>
<dbReference type="EMBL" id="ML991779">
    <property type="protein sequence ID" value="KAF2237550.1"/>
    <property type="molecule type" value="Genomic_DNA"/>
</dbReference>
<dbReference type="GO" id="GO:0016740">
    <property type="term" value="F:transferase activity"/>
    <property type="evidence" value="ECO:0007669"/>
    <property type="project" value="UniProtKB-KW"/>
</dbReference>
<dbReference type="PANTHER" id="PTHR11183">
    <property type="entry name" value="GLYCOGENIN SUBFAMILY MEMBER"/>
    <property type="match status" value="1"/>
</dbReference>
<dbReference type="InterPro" id="IPR029044">
    <property type="entry name" value="Nucleotide-diphossugar_trans"/>
</dbReference>
<dbReference type="SUPFAM" id="SSF53448">
    <property type="entry name" value="Nucleotide-diphospho-sugar transferases"/>
    <property type="match status" value="1"/>
</dbReference>
<evidence type="ECO:0000256" key="1">
    <source>
        <dbReference type="SAM" id="SignalP"/>
    </source>
</evidence>
<dbReference type="Gene3D" id="3.90.550.10">
    <property type="entry name" value="Spore Coat Polysaccharide Biosynthesis Protein SpsA, Chain A"/>
    <property type="match status" value="1"/>
</dbReference>
<evidence type="ECO:0000313" key="3">
    <source>
        <dbReference type="Proteomes" id="UP000800092"/>
    </source>
</evidence>
<dbReference type="InterPro" id="IPR050587">
    <property type="entry name" value="GNT1/Glycosyltrans_8"/>
</dbReference>
<sequence length="354" mass="39993">MTAPSPKLIFLCTFLFLASALITLTVRTSSYHSHALFSSSSHRKHLTTTASDPLKSKVAFATFLAGRAADEHSSAEEADSDDNQDGYFLGVRVLNYQLRLSASAGTNASIPFLVLVTEDVSARKRATLASEGASIVPVAKLNASWVHAGADRWRDVLAKLRLFELTAYAKICFLDADTLVTGRLDGVFYDEATMVQPALARADAIKDDEAPLPRTYSFATHPDYWTYDHSFPPPAPESDYLNCGFFVFAPSLDLFAYYVSLLSLEGRFDPTYPEQNLLNYAHRSEGNMPWRHLWYGWNVNWPTEKDWRAGARSFHAKYWDGDPTHDKVLKRIWRDQRWEMEGYWKGRRAEGIEA</sequence>
<dbReference type="OrthoDB" id="2014201at2759"/>
<organism evidence="2 3">
    <name type="scientific">Viridothelium virens</name>
    <name type="common">Speckled blister lichen</name>
    <name type="synonym">Trypethelium virens</name>
    <dbReference type="NCBI Taxonomy" id="1048519"/>
    <lineage>
        <taxon>Eukaryota</taxon>
        <taxon>Fungi</taxon>
        <taxon>Dikarya</taxon>
        <taxon>Ascomycota</taxon>
        <taxon>Pezizomycotina</taxon>
        <taxon>Dothideomycetes</taxon>
        <taxon>Dothideomycetes incertae sedis</taxon>
        <taxon>Trypetheliales</taxon>
        <taxon>Trypetheliaceae</taxon>
        <taxon>Viridothelium</taxon>
    </lineage>
</organism>
<evidence type="ECO:0000313" key="2">
    <source>
        <dbReference type="EMBL" id="KAF2237550.1"/>
    </source>
</evidence>
<keyword evidence="3" id="KW-1185">Reference proteome</keyword>
<accession>A0A6A6HJB0</accession>
<feature type="chain" id="PRO_5025620864" evidence="1">
    <location>
        <begin position="21"/>
        <end position="354"/>
    </location>
</feature>
<dbReference type="Proteomes" id="UP000800092">
    <property type="component" value="Unassembled WGS sequence"/>
</dbReference>
<protein>
    <submittedName>
        <fullName evidence="2">Glycosyltransferase family 8 protein</fullName>
    </submittedName>
</protein>
<proteinExistence type="predicted"/>
<keyword evidence="2" id="KW-0808">Transferase</keyword>